<keyword evidence="5" id="KW-0411">Iron-sulfur</keyword>
<evidence type="ECO:0000256" key="5">
    <source>
        <dbReference type="ARBA" id="ARBA00023014"/>
    </source>
</evidence>
<evidence type="ECO:0000256" key="6">
    <source>
        <dbReference type="SAM" id="MobiDB-lite"/>
    </source>
</evidence>
<evidence type="ECO:0000256" key="3">
    <source>
        <dbReference type="ARBA" id="ARBA00022946"/>
    </source>
</evidence>
<evidence type="ECO:0000256" key="4">
    <source>
        <dbReference type="ARBA" id="ARBA00023004"/>
    </source>
</evidence>
<dbReference type="SUPFAM" id="SSF50022">
    <property type="entry name" value="ISP domain"/>
    <property type="match status" value="1"/>
</dbReference>
<dbReference type="Pfam" id="PF00355">
    <property type="entry name" value="Rieske"/>
    <property type="match status" value="1"/>
</dbReference>
<dbReference type="InterPro" id="IPR017941">
    <property type="entry name" value="Rieske_2Fe-2S"/>
</dbReference>
<evidence type="ECO:0000313" key="8">
    <source>
        <dbReference type="EMBL" id="KAL2649737.1"/>
    </source>
</evidence>
<dbReference type="GO" id="GO:0051537">
    <property type="term" value="F:2 iron, 2 sulfur cluster binding"/>
    <property type="evidence" value="ECO:0007669"/>
    <property type="project" value="UniProtKB-KW"/>
</dbReference>
<dbReference type="AlphaFoldDB" id="A0ABD1ZEE2"/>
<evidence type="ECO:0000313" key="9">
    <source>
        <dbReference type="Proteomes" id="UP001605036"/>
    </source>
</evidence>
<reference evidence="8 9" key="1">
    <citation type="submission" date="2024-09" db="EMBL/GenBank/DDBJ databases">
        <title>Chromosome-scale assembly of Riccia fluitans.</title>
        <authorList>
            <person name="Paukszto L."/>
            <person name="Sawicki J."/>
            <person name="Karawczyk K."/>
            <person name="Piernik-Szablinska J."/>
            <person name="Szczecinska M."/>
            <person name="Mazdziarz M."/>
        </authorList>
    </citation>
    <scope>NUCLEOTIDE SEQUENCE [LARGE SCALE GENOMIC DNA]</scope>
    <source>
        <strain evidence="8">Rf_01</strain>
        <tissue evidence="8">Aerial parts of the thallus</tissue>
    </source>
</reference>
<dbReference type="PANTHER" id="PTHR21266:SF24">
    <property type="entry name" value="PHEOPHORBIDE A OXYGENASE, CHLOROPLASTIC"/>
    <property type="match status" value="1"/>
</dbReference>
<dbReference type="InterPro" id="IPR050584">
    <property type="entry name" value="Cholesterol_7-desaturase"/>
</dbReference>
<evidence type="ECO:0000259" key="7">
    <source>
        <dbReference type="PROSITE" id="PS51296"/>
    </source>
</evidence>
<dbReference type="InterPro" id="IPR036922">
    <property type="entry name" value="Rieske_2Fe-2S_sf"/>
</dbReference>
<dbReference type="Proteomes" id="UP001605036">
    <property type="component" value="Unassembled WGS sequence"/>
</dbReference>
<feature type="region of interest" description="Disordered" evidence="6">
    <location>
        <begin position="1"/>
        <end position="23"/>
    </location>
</feature>
<feature type="compositionally biased region" description="Basic residues" evidence="6">
    <location>
        <begin position="1"/>
        <end position="12"/>
    </location>
</feature>
<accession>A0ABD1ZEE2</accession>
<evidence type="ECO:0000256" key="1">
    <source>
        <dbReference type="ARBA" id="ARBA00022714"/>
    </source>
</evidence>
<keyword evidence="9" id="KW-1185">Reference proteome</keyword>
<gene>
    <name evidence="8" type="ORF">R1flu_017865</name>
</gene>
<comment type="caution">
    <text evidence="8">The sequence shown here is derived from an EMBL/GenBank/DDBJ whole genome shotgun (WGS) entry which is preliminary data.</text>
</comment>
<keyword evidence="2" id="KW-0479">Metal-binding</keyword>
<dbReference type="PANTHER" id="PTHR21266">
    <property type="entry name" value="IRON-SULFUR DOMAIN CONTAINING PROTEIN"/>
    <property type="match status" value="1"/>
</dbReference>
<feature type="domain" description="Rieske" evidence="7">
    <location>
        <begin position="1"/>
        <end position="51"/>
    </location>
</feature>
<dbReference type="GO" id="GO:0046872">
    <property type="term" value="F:metal ion binding"/>
    <property type="evidence" value="ECO:0007669"/>
    <property type="project" value="UniProtKB-KW"/>
</dbReference>
<keyword evidence="1" id="KW-0001">2Fe-2S</keyword>
<dbReference type="EMBL" id="JBHFFA010000001">
    <property type="protein sequence ID" value="KAL2649737.1"/>
    <property type="molecule type" value="Genomic_DNA"/>
</dbReference>
<keyword evidence="4" id="KW-0408">Iron</keyword>
<protein>
    <recommendedName>
        <fullName evidence="7">Rieske domain-containing protein</fullName>
    </recommendedName>
</protein>
<proteinExistence type="predicted"/>
<organism evidence="8 9">
    <name type="scientific">Riccia fluitans</name>
    <dbReference type="NCBI Taxonomy" id="41844"/>
    <lineage>
        <taxon>Eukaryota</taxon>
        <taxon>Viridiplantae</taxon>
        <taxon>Streptophyta</taxon>
        <taxon>Embryophyta</taxon>
        <taxon>Marchantiophyta</taxon>
        <taxon>Marchantiopsida</taxon>
        <taxon>Marchantiidae</taxon>
        <taxon>Marchantiales</taxon>
        <taxon>Ricciaceae</taxon>
        <taxon>Riccia</taxon>
    </lineage>
</organism>
<name>A0ABD1ZEE2_9MARC</name>
<evidence type="ECO:0000256" key="2">
    <source>
        <dbReference type="ARBA" id="ARBA00022723"/>
    </source>
</evidence>
<keyword evidence="3" id="KW-0809">Transit peptide</keyword>
<sequence>MKVRAARSKCPHRSASLSEGGTDENGWLQCSYHGWSFKPDGACGVIPQAASQGPQSKAQFLPNLCDHLVRERMGEGAKYRTPKTPPAFTDPEFAIVNISENCSMDTIR</sequence>
<dbReference type="Gene3D" id="2.102.10.10">
    <property type="entry name" value="Rieske [2Fe-2S] iron-sulphur domain"/>
    <property type="match status" value="1"/>
</dbReference>
<dbReference type="PROSITE" id="PS51296">
    <property type="entry name" value="RIESKE"/>
    <property type="match status" value="1"/>
</dbReference>